<dbReference type="Proteomes" id="UP001281761">
    <property type="component" value="Unassembled WGS sequence"/>
</dbReference>
<gene>
    <name evidence="3" type="ORF">BLNAU_5878</name>
</gene>
<evidence type="ECO:0000313" key="3">
    <source>
        <dbReference type="EMBL" id="KAK2959083.1"/>
    </source>
</evidence>
<dbReference type="Gene3D" id="1.10.472.10">
    <property type="entry name" value="Cyclin-like"/>
    <property type="match status" value="1"/>
</dbReference>
<sequence length="434" mass="49017">MFSSQHFTHVPPTQVCASIHPLPPSFQPLTPINDSPDYLLNGLPNWEDSPLKCPNLSPWLECETHHDIMIIENYQVPSNFFFRHYLDLERESADKTEPMKLLVERTASHLAKYTQSDPNCMQPHILSLCNYFKLDEEVFLTAVIVLTRYLSVVGSILEIKKDSELFYLLILCILIALKGLLDVPVDSGSIARSLKLEPSRIFHNEVQILAALDFSLYFAQTDVNELSTIFPLEGFLCFTYSSQLPLVGLGRYLSQLNSTRPINICRNNVENGESVPFIPSAISTFILENDKRGDIVSFVESVIAPTSPDFQAYNQHTPSQSVDQSMLGQKTAEPSKTHSWSNIPASKLMSVPTFIPRLAIEKQEPIDTHIAFHQFQYTANVPSVLYSYPMVFTPAPICASPQDIYFGRNPPSDYSVAQPDYQPCHYGTCWQDGW</sequence>
<dbReference type="Pfam" id="PF00134">
    <property type="entry name" value="Cyclin_N"/>
    <property type="match status" value="1"/>
</dbReference>
<feature type="region of interest" description="Disordered" evidence="1">
    <location>
        <begin position="314"/>
        <end position="341"/>
    </location>
</feature>
<name>A0ABQ9Y5Q6_9EUKA</name>
<dbReference type="InterPro" id="IPR006671">
    <property type="entry name" value="Cyclin_N"/>
</dbReference>
<comment type="caution">
    <text evidence="3">The sequence shown here is derived from an EMBL/GenBank/DDBJ whole genome shotgun (WGS) entry which is preliminary data.</text>
</comment>
<protein>
    <recommendedName>
        <fullName evidence="2">Cyclin N-terminal domain-containing protein</fullName>
    </recommendedName>
</protein>
<evidence type="ECO:0000313" key="4">
    <source>
        <dbReference type="Proteomes" id="UP001281761"/>
    </source>
</evidence>
<keyword evidence="4" id="KW-1185">Reference proteome</keyword>
<reference evidence="3 4" key="1">
    <citation type="journal article" date="2022" name="bioRxiv">
        <title>Genomics of Preaxostyla Flagellates Illuminates Evolutionary Transitions and the Path Towards Mitochondrial Loss.</title>
        <authorList>
            <person name="Novak L.V.F."/>
            <person name="Treitli S.C."/>
            <person name="Pyrih J."/>
            <person name="Halakuc P."/>
            <person name="Pipaliya S.V."/>
            <person name="Vacek V."/>
            <person name="Brzon O."/>
            <person name="Soukal P."/>
            <person name="Eme L."/>
            <person name="Dacks J.B."/>
            <person name="Karnkowska A."/>
            <person name="Elias M."/>
            <person name="Hampl V."/>
        </authorList>
    </citation>
    <scope>NUCLEOTIDE SEQUENCE [LARGE SCALE GENOMIC DNA]</scope>
    <source>
        <strain evidence="3">NAU3</strain>
        <tissue evidence="3">Gut</tissue>
    </source>
</reference>
<accession>A0ABQ9Y5Q6</accession>
<organism evidence="3 4">
    <name type="scientific">Blattamonas nauphoetae</name>
    <dbReference type="NCBI Taxonomy" id="2049346"/>
    <lineage>
        <taxon>Eukaryota</taxon>
        <taxon>Metamonada</taxon>
        <taxon>Preaxostyla</taxon>
        <taxon>Oxymonadida</taxon>
        <taxon>Blattamonas</taxon>
    </lineage>
</organism>
<dbReference type="EMBL" id="JARBJD010000032">
    <property type="protein sequence ID" value="KAK2959083.1"/>
    <property type="molecule type" value="Genomic_DNA"/>
</dbReference>
<dbReference type="InterPro" id="IPR036915">
    <property type="entry name" value="Cyclin-like_sf"/>
</dbReference>
<feature type="domain" description="Cyclin N-terminal" evidence="2">
    <location>
        <begin position="124"/>
        <end position="216"/>
    </location>
</feature>
<dbReference type="SUPFAM" id="SSF47954">
    <property type="entry name" value="Cyclin-like"/>
    <property type="match status" value="1"/>
</dbReference>
<proteinExistence type="predicted"/>
<evidence type="ECO:0000259" key="2">
    <source>
        <dbReference type="Pfam" id="PF00134"/>
    </source>
</evidence>
<evidence type="ECO:0000256" key="1">
    <source>
        <dbReference type="SAM" id="MobiDB-lite"/>
    </source>
</evidence>